<evidence type="ECO:0000259" key="3">
    <source>
        <dbReference type="PROSITE" id="PS51186"/>
    </source>
</evidence>
<dbReference type="Proteomes" id="UP001595758">
    <property type="component" value="Unassembled WGS sequence"/>
</dbReference>
<protein>
    <submittedName>
        <fullName evidence="4">GNAT family N-acetyltransferase</fullName>
        <ecNumber evidence="4">2.3.-.-</ecNumber>
    </submittedName>
</protein>
<evidence type="ECO:0000256" key="1">
    <source>
        <dbReference type="ARBA" id="ARBA00022679"/>
    </source>
</evidence>
<keyword evidence="2 4" id="KW-0012">Acyltransferase</keyword>
<dbReference type="PANTHER" id="PTHR43877">
    <property type="entry name" value="AMINOALKYLPHOSPHONATE N-ACETYLTRANSFERASE-RELATED-RELATED"/>
    <property type="match status" value="1"/>
</dbReference>
<sequence>MIIRRLVENDLPNLIPFMKQAWQDAYPAFYNEEPKIVDAVFDVDKIRQEMSDPKNVFFGALDKGKIAGYAKLITLPESSFLDKIYVGKAIQGQGIGTQLLLVCFNHASTAGICSMKLQVEDKNHHALAFYQKHGFERMPVKRLYPSTGATLYYDYIMVCYDINNVINMLEAKYGAAQNFVATCSL</sequence>
<evidence type="ECO:0000256" key="2">
    <source>
        <dbReference type="ARBA" id="ARBA00023315"/>
    </source>
</evidence>
<dbReference type="SUPFAM" id="SSF55729">
    <property type="entry name" value="Acyl-CoA N-acyltransferases (Nat)"/>
    <property type="match status" value="1"/>
</dbReference>
<dbReference type="PROSITE" id="PS51186">
    <property type="entry name" value="GNAT"/>
    <property type="match status" value="1"/>
</dbReference>
<dbReference type="InterPro" id="IPR000182">
    <property type="entry name" value="GNAT_dom"/>
</dbReference>
<comment type="caution">
    <text evidence="4">The sequence shown here is derived from an EMBL/GenBank/DDBJ whole genome shotgun (WGS) entry which is preliminary data.</text>
</comment>
<dbReference type="EC" id="2.3.-.-" evidence="4"/>
<keyword evidence="1 4" id="KW-0808">Transferase</keyword>
<gene>
    <name evidence="4" type="ORF">ACFORL_10120</name>
</gene>
<dbReference type="Gene3D" id="3.40.630.30">
    <property type="match status" value="1"/>
</dbReference>
<dbReference type="Pfam" id="PF00583">
    <property type="entry name" value="Acetyltransf_1"/>
    <property type="match status" value="1"/>
</dbReference>
<dbReference type="PANTHER" id="PTHR43877:SF2">
    <property type="entry name" value="AMINOALKYLPHOSPHONATE N-ACETYLTRANSFERASE-RELATED"/>
    <property type="match status" value="1"/>
</dbReference>
<reference evidence="5" key="1">
    <citation type="journal article" date="2019" name="Int. J. Syst. Evol. Microbiol.">
        <title>The Global Catalogue of Microorganisms (GCM) 10K type strain sequencing project: providing services to taxonomists for standard genome sequencing and annotation.</title>
        <authorList>
            <consortium name="The Broad Institute Genomics Platform"/>
            <consortium name="The Broad Institute Genome Sequencing Center for Infectious Disease"/>
            <person name="Wu L."/>
            <person name="Ma J."/>
        </authorList>
    </citation>
    <scope>NUCLEOTIDE SEQUENCE [LARGE SCALE GENOMIC DNA]</scope>
    <source>
        <strain evidence="5">CCUG 59858</strain>
    </source>
</reference>
<proteinExistence type="predicted"/>
<dbReference type="RefSeq" id="WP_382343633.1">
    <property type="nucleotide sequence ID" value="NZ_JBHSAB010000023.1"/>
</dbReference>
<accession>A0ABV8CGV3</accession>
<organism evidence="4 5">
    <name type="scientific">Legionella dresdenensis</name>
    <dbReference type="NCBI Taxonomy" id="450200"/>
    <lineage>
        <taxon>Bacteria</taxon>
        <taxon>Pseudomonadati</taxon>
        <taxon>Pseudomonadota</taxon>
        <taxon>Gammaproteobacteria</taxon>
        <taxon>Legionellales</taxon>
        <taxon>Legionellaceae</taxon>
        <taxon>Legionella</taxon>
    </lineage>
</organism>
<evidence type="ECO:0000313" key="4">
    <source>
        <dbReference type="EMBL" id="MFC3909426.1"/>
    </source>
</evidence>
<dbReference type="CDD" id="cd04301">
    <property type="entry name" value="NAT_SF"/>
    <property type="match status" value="1"/>
</dbReference>
<name>A0ABV8CGV3_9GAMM</name>
<keyword evidence="5" id="KW-1185">Reference proteome</keyword>
<feature type="domain" description="N-acetyltransferase" evidence="3">
    <location>
        <begin position="1"/>
        <end position="162"/>
    </location>
</feature>
<evidence type="ECO:0000313" key="5">
    <source>
        <dbReference type="Proteomes" id="UP001595758"/>
    </source>
</evidence>
<dbReference type="GO" id="GO:0016746">
    <property type="term" value="F:acyltransferase activity"/>
    <property type="evidence" value="ECO:0007669"/>
    <property type="project" value="UniProtKB-KW"/>
</dbReference>
<dbReference type="EMBL" id="JBHSAB010000023">
    <property type="protein sequence ID" value="MFC3909426.1"/>
    <property type="molecule type" value="Genomic_DNA"/>
</dbReference>
<dbReference type="InterPro" id="IPR050832">
    <property type="entry name" value="Bact_Acetyltransf"/>
</dbReference>
<dbReference type="InterPro" id="IPR016181">
    <property type="entry name" value="Acyl_CoA_acyltransferase"/>
</dbReference>